<keyword evidence="2" id="KW-1185">Reference proteome</keyword>
<dbReference type="AlphaFoldDB" id="A0AAV5C5E2"/>
<organism evidence="1 2">
    <name type="scientific">Eleusine coracana subsp. coracana</name>
    <dbReference type="NCBI Taxonomy" id="191504"/>
    <lineage>
        <taxon>Eukaryota</taxon>
        <taxon>Viridiplantae</taxon>
        <taxon>Streptophyta</taxon>
        <taxon>Embryophyta</taxon>
        <taxon>Tracheophyta</taxon>
        <taxon>Spermatophyta</taxon>
        <taxon>Magnoliopsida</taxon>
        <taxon>Liliopsida</taxon>
        <taxon>Poales</taxon>
        <taxon>Poaceae</taxon>
        <taxon>PACMAD clade</taxon>
        <taxon>Chloridoideae</taxon>
        <taxon>Cynodonteae</taxon>
        <taxon>Eleusininae</taxon>
        <taxon>Eleusine</taxon>
    </lineage>
</organism>
<reference evidence="1" key="1">
    <citation type="journal article" date="2018" name="DNA Res.">
        <title>Multiple hybrid de novo genome assembly of finger millet, an orphan allotetraploid crop.</title>
        <authorList>
            <person name="Hatakeyama M."/>
            <person name="Aluri S."/>
            <person name="Balachadran M.T."/>
            <person name="Sivarajan S.R."/>
            <person name="Patrignani A."/>
            <person name="Gruter S."/>
            <person name="Poveda L."/>
            <person name="Shimizu-Inatsugi R."/>
            <person name="Baeten J."/>
            <person name="Francoijs K.J."/>
            <person name="Nataraja K.N."/>
            <person name="Reddy Y.A.N."/>
            <person name="Phadnis S."/>
            <person name="Ravikumar R.L."/>
            <person name="Schlapbach R."/>
            <person name="Sreeman S.M."/>
            <person name="Shimizu K.K."/>
        </authorList>
    </citation>
    <scope>NUCLEOTIDE SEQUENCE</scope>
</reference>
<evidence type="ECO:0008006" key="3">
    <source>
        <dbReference type="Google" id="ProtNLM"/>
    </source>
</evidence>
<proteinExistence type="predicted"/>
<sequence>MGTPVFRLLPATLNPPALSADDIAADGENIPWALLEVEAYVADRKNATTAYSKTWDGKEIQVTFFLRRPPRLSYVCVYSTDAEIPLEPQVLATEDDLVLLRIITVSNSQQDALDNIGYYIYQADNGSGQPSLHLLPRPPCRRSLDAKGIGLLRCHTKSRFFLHPHRSDNNDEEKSYVVAGLARDDKQEGFILYLFDSKKNSRTTSPVVLNHQQKHEYGGELLHSNTKVIAIGGDAGTMAFVDLWRGNPYLELLPKVVNDEDMPLLPFKRLDVCRPTLGLHDDESAVYIMAKINRADNVAWVISVDMKDKSVVGVSQFAAERTTCITLTYIHSRISKYLKKDPDMRLPPFKRLDTCRPTLGLQDDDGQNTVYIMAKINRSDNVAWVIAVDMKDKTVKDVSRFAAERTTCITFTCMHSRISKYLKKCPK</sequence>
<gene>
    <name evidence="1" type="primary">ga09948</name>
    <name evidence="1" type="ORF">PR202_ga09948</name>
</gene>
<comment type="caution">
    <text evidence="1">The sequence shown here is derived from an EMBL/GenBank/DDBJ whole genome shotgun (WGS) entry which is preliminary data.</text>
</comment>
<evidence type="ECO:0000313" key="1">
    <source>
        <dbReference type="EMBL" id="GJM93395.1"/>
    </source>
</evidence>
<accession>A0AAV5C5E2</accession>
<evidence type="ECO:0000313" key="2">
    <source>
        <dbReference type="Proteomes" id="UP001054889"/>
    </source>
</evidence>
<reference evidence="1" key="2">
    <citation type="submission" date="2021-12" db="EMBL/GenBank/DDBJ databases">
        <title>Resequencing data analysis of finger millet.</title>
        <authorList>
            <person name="Hatakeyama M."/>
            <person name="Aluri S."/>
            <person name="Balachadran M.T."/>
            <person name="Sivarajan S.R."/>
            <person name="Poveda L."/>
            <person name="Shimizu-Inatsugi R."/>
            <person name="Schlapbach R."/>
            <person name="Sreeman S.M."/>
            <person name="Shimizu K.K."/>
        </authorList>
    </citation>
    <scope>NUCLEOTIDE SEQUENCE</scope>
</reference>
<dbReference type="Proteomes" id="UP001054889">
    <property type="component" value="Unassembled WGS sequence"/>
</dbReference>
<name>A0AAV5C5E2_ELECO</name>
<protein>
    <recommendedName>
        <fullName evidence="3">DUF1618 domain-containing protein</fullName>
    </recommendedName>
</protein>
<dbReference type="PANTHER" id="PTHR33074:SF139">
    <property type="entry name" value="OS09G0567000 PROTEIN"/>
    <property type="match status" value="1"/>
</dbReference>
<dbReference type="PANTHER" id="PTHR33074">
    <property type="entry name" value="EXPRESSED PROTEIN-RELATED"/>
    <property type="match status" value="1"/>
</dbReference>
<dbReference type="EMBL" id="BQKI01000004">
    <property type="protein sequence ID" value="GJM93395.1"/>
    <property type="molecule type" value="Genomic_DNA"/>
</dbReference>